<reference evidence="2" key="1">
    <citation type="journal article" date="2017" name="Nat. Ecol. Evol.">
        <title>Genome expansion and lineage-specific genetic innovations in the forest pathogenic fungi Armillaria.</title>
        <authorList>
            <person name="Sipos G."/>
            <person name="Prasanna A.N."/>
            <person name="Walter M.C."/>
            <person name="O'Connor E."/>
            <person name="Balint B."/>
            <person name="Krizsan K."/>
            <person name="Kiss B."/>
            <person name="Hess J."/>
            <person name="Varga T."/>
            <person name="Slot J."/>
            <person name="Riley R."/>
            <person name="Boka B."/>
            <person name="Rigling D."/>
            <person name="Barry K."/>
            <person name="Lee J."/>
            <person name="Mihaltcheva S."/>
            <person name="LaButti K."/>
            <person name="Lipzen A."/>
            <person name="Waldron R."/>
            <person name="Moloney N.M."/>
            <person name="Sperisen C."/>
            <person name="Kredics L."/>
            <person name="Vagvoelgyi C."/>
            <person name="Patrignani A."/>
            <person name="Fitzpatrick D."/>
            <person name="Nagy I."/>
            <person name="Doyle S."/>
            <person name="Anderson J.B."/>
            <person name="Grigoriev I.V."/>
            <person name="Gueldener U."/>
            <person name="Muensterkoetter M."/>
            <person name="Nagy L.G."/>
        </authorList>
    </citation>
    <scope>NUCLEOTIDE SEQUENCE [LARGE SCALE GENOMIC DNA]</scope>
    <source>
        <strain evidence="2">28-4</strain>
    </source>
</reference>
<evidence type="ECO:0000313" key="1">
    <source>
        <dbReference type="EMBL" id="PBK58413.1"/>
    </source>
</evidence>
<evidence type="ECO:0000313" key="2">
    <source>
        <dbReference type="Proteomes" id="UP000218334"/>
    </source>
</evidence>
<accession>A0A2H3B3I7</accession>
<proteinExistence type="predicted"/>
<keyword evidence="2" id="KW-1185">Reference proteome</keyword>
<dbReference type="Proteomes" id="UP000218334">
    <property type="component" value="Unassembled WGS sequence"/>
</dbReference>
<sequence length="143" mass="16312">MSNTRVESNHPIQTHTPHALAMLGLHKDNAHTLDSLDAQSVEIPGTTSECGSRFLGQARGLTRRWIMLAYFFRSEPQVGIPLKTPTWGWRMHWRTSRRHHLATPVFFWERYDGIIQPSPPTQSSGLGVRCGRHQPIKCHINPL</sequence>
<dbReference type="AlphaFoldDB" id="A0A2H3B3I7"/>
<organism evidence="1 2">
    <name type="scientific">Armillaria solidipes</name>
    <dbReference type="NCBI Taxonomy" id="1076256"/>
    <lineage>
        <taxon>Eukaryota</taxon>
        <taxon>Fungi</taxon>
        <taxon>Dikarya</taxon>
        <taxon>Basidiomycota</taxon>
        <taxon>Agaricomycotina</taxon>
        <taxon>Agaricomycetes</taxon>
        <taxon>Agaricomycetidae</taxon>
        <taxon>Agaricales</taxon>
        <taxon>Marasmiineae</taxon>
        <taxon>Physalacriaceae</taxon>
        <taxon>Armillaria</taxon>
    </lineage>
</organism>
<name>A0A2H3B3I7_9AGAR</name>
<gene>
    <name evidence="1" type="ORF">ARMSODRAFT_133508</name>
</gene>
<dbReference type="EMBL" id="KZ293545">
    <property type="protein sequence ID" value="PBK58413.1"/>
    <property type="molecule type" value="Genomic_DNA"/>
</dbReference>
<protein>
    <submittedName>
        <fullName evidence="1">Uncharacterized protein</fullName>
    </submittedName>
</protein>